<dbReference type="RefSeq" id="WP_035660374.1">
    <property type="nucleotide sequence ID" value="NZ_JNCA01000020.1"/>
</dbReference>
<organism evidence="1 2">
    <name type="scientific">Flavobacterium seoulense</name>
    <dbReference type="NCBI Taxonomy" id="1492738"/>
    <lineage>
        <taxon>Bacteria</taxon>
        <taxon>Pseudomonadati</taxon>
        <taxon>Bacteroidota</taxon>
        <taxon>Flavobacteriia</taxon>
        <taxon>Flavobacteriales</taxon>
        <taxon>Flavobacteriaceae</taxon>
        <taxon>Flavobacterium</taxon>
    </lineage>
</organism>
<sequence length="210" mass="25239">MKEKILKIINASTQSEPIYQLEHEYRIINNNLQRKEFFSVIKSLAINGTDKEKFVCLTIIEFLDLAKESEDVIKANIEFFDFKKDKENISPLLTLCSMLSTIWAIDFIKKIINHFKPKSIEYSYYFDIALRSIVSTIYWKQSINEIKWVMDNYQNDYIIDFIAYFKWKREESELEELFQLIDNNVLLNTKLKLKIIDRYVNNYKKIDLQK</sequence>
<dbReference type="EMBL" id="JNCA01000020">
    <property type="protein sequence ID" value="KDN54694.1"/>
    <property type="molecule type" value="Genomic_DNA"/>
</dbReference>
<comment type="caution">
    <text evidence="1">The sequence shown here is derived from an EMBL/GenBank/DDBJ whole genome shotgun (WGS) entry which is preliminary data.</text>
</comment>
<evidence type="ECO:0000313" key="1">
    <source>
        <dbReference type="EMBL" id="KDN54694.1"/>
    </source>
</evidence>
<protein>
    <submittedName>
        <fullName evidence="1">Uncharacterized protein</fullName>
    </submittedName>
</protein>
<dbReference type="PATRIC" id="fig|1492738.3.peg.2196"/>
<evidence type="ECO:0000313" key="2">
    <source>
        <dbReference type="Proteomes" id="UP000027064"/>
    </source>
</evidence>
<reference evidence="1 2" key="1">
    <citation type="submission" date="2014-05" db="EMBL/GenBank/DDBJ databases">
        <title>Genome Sequence of Flavobacterium sp. EM1321.</title>
        <authorList>
            <person name="Shin S.-K."/>
            <person name="Yi H."/>
        </authorList>
    </citation>
    <scope>NUCLEOTIDE SEQUENCE [LARGE SCALE GENOMIC DNA]</scope>
    <source>
        <strain evidence="1 2">EM1321</strain>
    </source>
</reference>
<dbReference type="Proteomes" id="UP000027064">
    <property type="component" value="Unassembled WGS sequence"/>
</dbReference>
<proteinExistence type="predicted"/>
<name>A0A066WUP6_9FLAO</name>
<accession>A0A066WUP6</accession>
<dbReference type="AlphaFoldDB" id="A0A066WUP6"/>
<dbReference type="STRING" id="1492738.FEM21_22080"/>
<keyword evidence="2" id="KW-1185">Reference proteome</keyword>
<gene>
    <name evidence="1" type="ORF">FEM21_22080</name>
</gene>